<name>A0AA86JCE4_9CLOT</name>
<accession>A0AA86JCE4</accession>
<proteinExistence type="predicted"/>
<evidence type="ECO:0000313" key="3">
    <source>
        <dbReference type="Proteomes" id="UP000789738"/>
    </source>
</evidence>
<reference evidence="1" key="1">
    <citation type="submission" date="2021-10" db="EMBL/GenBank/DDBJ databases">
        <authorList>
            <person name="Mesa V."/>
        </authorList>
    </citation>
    <scope>NUCLEOTIDE SEQUENCE</scope>
    <source>
        <strain evidence="1">CC3_PB</strain>
    </source>
</reference>
<organism evidence="1 3">
    <name type="scientific">Clostridium neonatale</name>
    <dbReference type="NCBI Taxonomy" id="137838"/>
    <lineage>
        <taxon>Bacteria</taxon>
        <taxon>Bacillati</taxon>
        <taxon>Bacillota</taxon>
        <taxon>Clostridia</taxon>
        <taxon>Eubacteriales</taxon>
        <taxon>Clostridiaceae</taxon>
        <taxon>Clostridium</taxon>
    </lineage>
</organism>
<sequence length="52" mass="6257">MKNLQQIGIIQSNWQVMPAIERPNCNADFYYSGEKKTEEDVYWIEPVKIFYK</sequence>
<evidence type="ECO:0000313" key="2">
    <source>
        <dbReference type="EMBL" id="CAI3653563.1"/>
    </source>
</evidence>
<dbReference type="EMBL" id="CAKJVE010000001">
    <property type="protein sequence ID" value="CAG9701575.1"/>
    <property type="molecule type" value="Genomic_DNA"/>
</dbReference>
<comment type="caution">
    <text evidence="1">The sequence shown here is derived from an EMBL/GenBank/DDBJ whole genome shotgun (WGS) entry which is preliminary data.</text>
</comment>
<dbReference type="Proteomes" id="UP001189143">
    <property type="component" value="Unassembled WGS sequence"/>
</dbReference>
<dbReference type="EMBL" id="CAMTCP010000253">
    <property type="protein sequence ID" value="CAI3653563.1"/>
    <property type="molecule type" value="Genomic_DNA"/>
</dbReference>
<dbReference type="AlphaFoldDB" id="A0AA86JCE4"/>
<protein>
    <submittedName>
        <fullName evidence="1">Uncharacterized protein</fullName>
    </submittedName>
</protein>
<gene>
    <name evidence="2" type="ORF">CNEO2_540033</name>
    <name evidence="1" type="ORF">CNEO_10109</name>
</gene>
<reference evidence="2" key="2">
    <citation type="submission" date="2022-10" db="EMBL/GenBank/DDBJ databases">
        <authorList>
            <person name="Aires J."/>
            <person name="Mesa V."/>
        </authorList>
    </citation>
    <scope>NUCLEOTIDE SEQUENCE</scope>
    <source>
        <strain evidence="2">Clostridium neonatale JD116</strain>
    </source>
</reference>
<dbReference type="Proteomes" id="UP000789738">
    <property type="component" value="Unassembled WGS sequence"/>
</dbReference>
<evidence type="ECO:0000313" key="1">
    <source>
        <dbReference type="EMBL" id="CAG9701575.1"/>
    </source>
</evidence>
<dbReference type="RefSeq" id="WP_210885723.1">
    <property type="nucleotide sequence ID" value="NZ_CAMTDE010000249.1"/>
</dbReference>